<evidence type="ECO:0000256" key="1">
    <source>
        <dbReference type="SAM" id="MobiDB-lite"/>
    </source>
</evidence>
<feature type="compositionally biased region" description="Basic and acidic residues" evidence="1">
    <location>
        <begin position="328"/>
        <end position="345"/>
    </location>
</feature>
<dbReference type="AlphaFoldDB" id="A0A8K0SN13"/>
<organism evidence="2 3">
    <name type="scientific">Stachybotrys elegans</name>
    <dbReference type="NCBI Taxonomy" id="80388"/>
    <lineage>
        <taxon>Eukaryota</taxon>
        <taxon>Fungi</taxon>
        <taxon>Dikarya</taxon>
        <taxon>Ascomycota</taxon>
        <taxon>Pezizomycotina</taxon>
        <taxon>Sordariomycetes</taxon>
        <taxon>Hypocreomycetidae</taxon>
        <taxon>Hypocreales</taxon>
        <taxon>Stachybotryaceae</taxon>
        <taxon>Stachybotrys</taxon>
    </lineage>
</organism>
<keyword evidence="3" id="KW-1185">Reference proteome</keyword>
<feature type="region of interest" description="Disordered" evidence="1">
    <location>
        <begin position="255"/>
        <end position="562"/>
    </location>
</feature>
<dbReference type="OrthoDB" id="3595585at2759"/>
<feature type="compositionally biased region" description="Basic and acidic residues" evidence="1">
    <location>
        <begin position="121"/>
        <end position="136"/>
    </location>
</feature>
<feature type="compositionally biased region" description="Acidic residues" evidence="1">
    <location>
        <begin position="472"/>
        <end position="483"/>
    </location>
</feature>
<feature type="region of interest" description="Disordered" evidence="1">
    <location>
        <begin position="1"/>
        <end position="22"/>
    </location>
</feature>
<evidence type="ECO:0000313" key="3">
    <source>
        <dbReference type="Proteomes" id="UP000813444"/>
    </source>
</evidence>
<feature type="compositionally biased region" description="Basic and acidic residues" evidence="1">
    <location>
        <begin position="219"/>
        <end position="228"/>
    </location>
</feature>
<protein>
    <submittedName>
        <fullName evidence="2">Uncharacterized protein</fullName>
    </submittedName>
</protein>
<feature type="compositionally biased region" description="Basic residues" evidence="1">
    <location>
        <begin position="539"/>
        <end position="562"/>
    </location>
</feature>
<sequence>MTSGSVAVPPTNPADGTEGSDGFTRLHITPLDPDLLKIIVPASILPRAQNISFHTIATFPERRYGYVDLPLMDAEKIKKKLNGTVLKGTKVRIEKARAQEIHQPSGEPEASEQPKKKKKKSSEDAETSKKRKRDAEVLEGVVLNGRKVKRGWTEPQEQRKKRKSKKDEEPKEKEKEKRKRTKSKYTDQEECLLKTRLPRNATAPPPEDDGTKKRRKEGKSREVTVHEFEKTTKFPSFLKNSAPSTDKKPAVEFVEGTGWVDEDGNVVEAVTKKSRPAPGPRKPSPAKAKAVAEEKEEDSDSSSSSSDSSSEDSDSDSDSDEVAEEEDVAMKEKEEEEQVAPKEPEPLPTPTSAARTDTRPISSSSSRSLTIKIPPVTPSAVKVHPLEALYKRAKPDGNGAQTPGQESKGFSFFGGDNDNGEEGPSQMTISMPMTPYSRQEFEWRNVRSAAPTPDTAHPTRVHNFWASQGDSLPEEDEEDEDDGAAAHGITASVEADAEEMGEENEEDDNDAEPPQDQAGSSDFQKWFWENRRDLNRSWMQRRKTAAKEKRHRDNKARASKAV</sequence>
<accession>A0A8K0SN13</accession>
<feature type="compositionally biased region" description="Polar residues" evidence="1">
    <location>
        <begin position="350"/>
        <end position="361"/>
    </location>
</feature>
<feature type="region of interest" description="Disordered" evidence="1">
    <location>
        <begin position="98"/>
        <end position="228"/>
    </location>
</feature>
<proteinExistence type="predicted"/>
<feature type="compositionally biased region" description="Acidic residues" evidence="1">
    <location>
        <begin position="309"/>
        <end position="327"/>
    </location>
</feature>
<dbReference type="Proteomes" id="UP000813444">
    <property type="component" value="Unassembled WGS sequence"/>
</dbReference>
<name>A0A8K0SN13_9HYPO</name>
<reference evidence="2" key="1">
    <citation type="journal article" date="2021" name="Nat. Commun.">
        <title>Genetic determinants of endophytism in the Arabidopsis root mycobiome.</title>
        <authorList>
            <person name="Mesny F."/>
            <person name="Miyauchi S."/>
            <person name="Thiergart T."/>
            <person name="Pickel B."/>
            <person name="Atanasova L."/>
            <person name="Karlsson M."/>
            <person name="Huettel B."/>
            <person name="Barry K.W."/>
            <person name="Haridas S."/>
            <person name="Chen C."/>
            <person name="Bauer D."/>
            <person name="Andreopoulos W."/>
            <person name="Pangilinan J."/>
            <person name="LaButti K."/>
            <person name="Riley R."/>
            <person name="Lipzen A."/>
            <person name="Clum A."/>
            <person name="Drula E."/>
            <person name="Henrissat B."/>
            <person name="Kohler A."/>
            <person name="Grigoriev I.V."/>
            <person name="Martin F.M."/>
            <person name="Hacquard S."/>
        </authorList>
    </citation>
    <scope>NUCLEOTIDE SEQUENCE</scope>
    <source>
        <strain evidence="2">MPI-CAGE-CH-0235</strain>
    </source>
</reference>
<feature type="compositionally biased region" description="Basic and acidic residues" evidence="1">
    <location>
        <begin position="165"/>
        <end position="175"/>
    </location>
</feature>
<comment type="caution">
    <text evidence="2">The sequence shown here is derived from an EMBL/GenBank/DDBJ whole genome shotgun (WGS) entry which is preliminary data.</text>
</comment>
<feature type="compositionally biased region" description="Basic and acidic residues" evidence="1">
    <location>
        <begin position="184"/>
        <end position="193"/>
    </location>
</feature>
<dbReference type="EMBL" id="JAGPNK010000006">
    <property type="protein sequence ID" value="KAH7319676.1"/>
    <property type="molecule type" value="Genomic_DNA"/>
</dbReference>
<evidence type="ECO:0000313" key="2">
    <source>
        <dbReference type="EMBL" id="KAH7319676.1"/>
    </source>
</evidence>
<feature type="compositionally biased region" description="Acidic residues" evidence="1">
    <location>
        <begin position="495"/>
        <end position="513"/>
    </location>
</feature>
<gene>
    <name evidence="2" type="ORF">B0I35DRAFT_429567</name>
</gene>